<reference evidence="1 2" key="1">
    <citation type="journal article" date="2020" name="Syst. Appl. Microbiol.">
        <title>Alienimonas chondri sp. nov., a novel planctomycete isolated from the biofilm of the red alga Chondrus crispus.</title>
        <authorList>
            <person name="Vitorino I."/>
            <person name="Albuquerque L."/>
            <person name="Wiegand S."/>
            <person name="Kallscheuer N."/>
            <person name="da Costa M.S."/>
            <person name="Lobo-da-Cunha A."/>
            <person name="Jogler C."/>
            <person name="Lage O.M."/>
        </authorList>
    </citation>
    <scope>NUCLEOTIDE SEQUENCE [LARGE SCALE GENOMIC DNA]</scope>
    <source>
        <strain evidence="1 2">LzC2</strain>
    </source>
</reference>
<dbReference type="PANTHER" id="PTHR34801:SF6">
    <property type="entry name" value="SLL1620 PROTEIN"/>
    <property type="match status" value="1"/>
</dbReference>
<organism evidence="1 2">
    <name type="scientific">Alienimonas chondri</name>
    <dbReference type="NCBI Taxonomy" id="2681879"/>
    <lineage>
        <taxon>Bacteria</taxon>
        <taxon>Pseudomonadati</taxon>
        <taxon>Planctomycetota</taxon>
        <taxon>Planctomycetia</taxon>
        <taxon>Planctomycetales</taxon>
        <taxon>Planctomycetaceae</taxon>
        <taxon>Alienimonas</taxon>
    </lineage>
</organism>
<sequence length="141" mass="15067">MIWSLLSSAVPDISSRDSGDPLPVCPDTPNCVCSEDGTPEDRRIDPFPIHGDRPAAWGALKAAIADLGGDLQSDDGAVLHAVFKTPVLRFPDDLFARLDGEAGVLHVRSSSRVGRSDLGANGRRMEKLRTAYLKQAGANDD</sequence>
<protein>
    <recommendedName>
        <fullName evidence="3">DUF1499 domain-containing protein</fullName>
    </recommendedName>
</protein>
<gene>
    <name evidence="1" type="ORF">LzC2_10060</name>
</gene>
<accession>A0ABX1VA66</accession>
<evidence type="ECO:0000313" key="1">
    <source>
        <dbReference type="EMBL" id="NNJ24944.1"/>
    </source>
</evidence>
<dbReference type="Pfam" id="PF07386">
    <property type="entry name" value="DUF1499"/>
    <property type="match status" value="1"/>
</dbReference>
<evidence type="ECO:0008006" key="3">
    <source>
        <dbReference type="Google" id="ProtNLM"/>
    </source>
</evidence>
<proteinExistence type="predicted"/>
<keyword evidence="2" id="KW-1185">Reference proteome</keyword>
<dbReference type="Proteomes" id="UP000609651">
    <property type="component" value="Unassembled WGS sequence"/>
</dbReference>
<comment type="caution">
    <text evidence="1">The sequence shown here is derived from an EMBL/GenBank/DDBJ whole genome shotgun (WGS) entry which is preliminary data.</text>
</comment>
<dbReference type="InterPro" id="IPR010865">
    <property type="entry name" value="DUF1499"/>
</dbReference>
<dbReference type="RefSeq" id="WP_171184424.1">
    <property type="nucleotide sequence ID" value="NZ_WTPX01000020.1"/>
</dbReference>
<name>A0ABX1VA66_9PLAN</name>
<dbReference type="EMBL" id="WTPX01000020">
    <property type="protein sequence ID" value="NNJ24944.1"/>
    <property type="molecule type" value="Genomic_DNA"/>
</dbReference>
<evidence type="ECO:0000313" key="2">
    <source>
        <dbReference type="Proteomes" id="UP000609651"/>
    </source>
</evidence>
<dbReference type="PANTHER" id="PTHR34801">
    <property type="entry name" value="EXPRESSED PROTEIN"/>
    <property type="match status" value="1"/>
</dbReference>